<dbReference type="Proteomes" id="UP000288216">
    <property type="component" value="Unassembled WGS sequence"/>
</dbReference>
<dbReference type="AlphaFoldDB" id="A0A401QAP2"/>
<dbReference type="GO" id="GO:0070365">
    <property type="term" value="P:hepatocyte differentiation"/>
    <property type="evidence" value="ECO:0007669"/>
    <property type="project" value="TreeGrafter"/>
</dbReference>
<dbReference type="GO" id="GO:0071549">
    <property type="term" value="P:cellular response to dexamethasone stimulus"/>
    <property type="evidence" value="ECO:0007669"/>
    <property type="project" value="TreeGrafter"/>
</dbReference>
<name>A0A401QAP2_SCYTO</name>
<dbReference type="GO" id="GO:0005525">
    <property type="term" value="F:GTP binding"/>
    <property type="evidence" value="ECO:0007669"/>
    <property type="project" value="InterPro"/>
</dbReference>
<dbReference type="GO" id="GO:0006107">
    <property type="term" value="P:oxaloacetate metabolic process"/>
    <property type="evidence" value="ECO:0007669"/>
    <property type="project" value="TreeGrafter"/>
</dbReference>
<proteinExistence type="predicted"/>
<dbReference type="GO" id="GO:0032869">
    <property type="term" value="P:cellular response to insulin stimulus"/>
    <property type="evidence" value="ECO:0007669"/>
    <property type="project" value="TreeGrafter"/>
</dbReference>
<dbReference type="GO" id="GO:0071333">
    <property type="term" value="P:cellular response to glucose stimulus"/>
    <property type="evidence" value="ECO:0007669"/>
    <property type="project" value="TreeGrafter"/>
</dbReference>
<dbReference type="OMA" id="MFRRIEG"/>
<dbReference type="PANTHER" id="PTHR11561">
    <property type="entry name" value="PHOSPHOENOLPYRUVATE CARBOXYKINASE"/>
    <property type="match status" value="1"/>
</dbReference>
<accession>A0A401QAP2</accession>
<dbReference type="GO" id="GO:0042594">
    <property type="term" value="P:response to starvation"/>
    <property type="evidence" value="ECO:0007669"/>
    <property type="project" value="TreeGrafter"/>
</dbReference>
<dbReference type="GO" id="GO:0004613">
    <property type="term" value="F:phosphoenolpyruvate carboxykinase (GTP) activity"/>
    <property type="evidence" value="ECO:0007669"/>
    <property type="project" value="TreeGrafter"/>
</dbReference>
<dbReference type="InterPro" id="IPR008209">
    <property type="entry name" value="PEP_carboxykinase_GTP"/>
</dbReference>
<evidence type="ECO:0000256" key="1">
    <source>
        <dbReference type="ARBA" id="ARBA00022432"/>
    </source>
</evidence>
<evidence type="ECO:0000313" key="4">
    <source>
        <dbReference type="Proteomes" id="UP000288216"/>
    </source>
</evidence>
<dbReference type="OrthoDB" id="5841594at2759"/>
<dbReference type="SUPFAM" id="SSF53795">
    <property type="entry name" value="PEP carboxykinase-like"/>
    <property type="match status" value="1"/>
</dbReference>
<dbReference type="InterPro" id="IPR035077">
    <property type="entry name" value="PEP_carboxykinase_GTP_C"/>
</dbReference>
<keyword evidence="1" id="KW-0312">Gluconeogenesis</keyword>
<dbReference type="STRING" id="75743.A0A401QAP2"/>
<organism evidence="3 4">
    <name type="scientific">Scyliorhinus torazame</name>
    <name type="common">Cloudy catshark</name>
    <name type="synonym">Catulus torazame</name>
    <dbReference type="NCBI Taxonomy" id="75743"/>
    <lineage>
        <taxon>Eukaryota</taxon>
        <taxon>Metazoa</taxon>
        <taxon>Chordata</taxon>
        <taxon>Craniata</taxon>
        <taxon>Vertebrata</taxon>
        <taxon>Chondrichthyes</taxon>
        <taxon>Elasmobranchii</taxon>
        <taxon>Galeomorphii</taxon>
        <taxon>Galeoidea</taxon>
        <taxon>Carcharhiniformes</taxon>
        <taxon>Scyliorhinidae</taxon>
        <taxon>Scyliorhinus</taxon>
    </lineage>
</organism>
<protein>
    <recommendedName>
        <fullName evidence="2">Phosphoenolpyruvate carboxykinase C-terminal P-loop domain-containing protein</fullName>
    </recommendedName>
</protein>
<dbReference type="FunFam" id="3.90.228.20:FF:000005">
    <property type="entry name" value="Phosphoenolpyruvate carboxykinase [GTP], mitochondrial"/>
    <property type="match status" value="1"/>
</dbReference>
<dbReference type="EMBL" id="BFAA01022135">
    <property type="protein sequence ID" value="GCB82449.1"/>
    <property type="molecule type" value="Genomic_DNA"/>
</dbReference>
<dbReference type="GO" id="GO:0019543">
    <property type="term" value="P:propionate catabolic process"/>
    <property type="evidence" value="ECO:0007669"/>
    <property type="project" value="TreeGrafter"/>
</dbReference>
<dbReference type="PANTHER" id="PTHR11561:SF18">
    <property type="entry name" value="PHOSPHOENOLPYRUVATE CARBOXYKINASE, CYTOSOLIC [GTP]"/>
    <property type="match status" value="1"/>
</dbReference>
<feature type="domain" description="Phosphoenolpyruvate carboxykinase C-terminal P-loop" evidence="2">
    <location>
        <begin position="1"/>
        <end position="142"/>
    </location>
</feature>
<dbReference type="GO" id="GO:0030145">
    <property type="term" value="F:manganese ion binding"/>
    <property type="evidence" value="ECO:0007669"/>
    <property type="project" value="TreeGrafter"/>
</dbReference>
<keyword evidence="4" id="KW-1185">Reference proteome</keyword>
<dbReference type="Pfam" id="PF00821">
    <property type="entry name" value="PEPCK_GTP"/>
    <property type="match status" value="1"/>
</dbReference>
<dbReference type="Gene3D" id="3.90.228.20">
    <property type="match status" value="1"/>
</dbReference>
<reference evidence="3 4" key="1">
    <citation type="journal article" date="2018" name="Nat. Ecol. Evol.">
        <title>Shark genomes provide insights into elasmobranch evolution and the origin of vertebrates.</title>
        <authorList>
            <person name="Hara Y"/>
            <person name="Yamaguchi K"/>
            <person name="Onimaru K"/>
            <person name="Kadota M"/>
            <person name="Koyanagi M"/>
            <person name="Keeley SD"/>
            <person name="Tatsumi K"/>
            <person name="Tanaka K"/>
            <person name="Motone F"/>
            <person name="Kageyama Y"/>
            <person name="Nozu R"/>
            <person name="Adachi N"/>
            <person name="Nishimura O"/>
            <person name="Nakagawa R"/>
            <person name="Tanegashima C"/>
            <person name="Kiyatake I"/>
            <person name="Matsumoto R"/>
            <person name="Murakumo K"/>
            <person name="Nishida K"/>
            <person name="Terakita A"/>
            <person name="Kuratani S"/>
            <person name="Sato K"/>
            <person name="Hyodo S Kuraku.S."/>
        </authorList>
    </citation>
    <scope>NUCLEOTIDE SEQUENCE [LARGE SCALE GENOMIC DNA]</scope>
</reference>
<dbReference type="GO" id="GO:0005829">
    <property type="term" value="C:cytosol"/>
    <property type="evidence" value="ECO:0007669"/>
    <property type="project" value="TreeGrafter"/>
</dbReference>
<dbReference type="GO" id="GO:0046327">
    <property type="term" value="P:glycerol biosynthetic process from pyruvate"/>
    <property type="evidence" value="ECO:0007669"/>
    <property type="project" value="TreeGrafter"/>
</dbReference>
<dbReference type="GO" id="GO:0006094">
    <property type="term" value="P:gluconeogenesis"/>
    <property type="evidence" value="ECO:0007669"/>
    <property type="project" value="UniProtKB-KW"/>
</dbReference>
<evidence type="ECO:0000313" key="3">
    <source>
        <dbReference type="EMBL" id="GCB82449.1"/>
    </source>
</evidence>
<comment type="caution">
    <text evidence="3">The sequence shown here is derived from an EMBL/GenBank/DDBJ whole genome shotgun (WGS) entry which is preliminary data.</text>
</comment>
<dbReference type="InterPro" id="IPR013035">
    <property type="entry name" value="PEP_carboxykinase_C"/>
</dbReference>
<sequence>MHDPFAMRPFFGYNFGRYLSHWLSMEHRAGSKLPKIFHVNWFRKDNQNNYLWPGFGENCRVLEWMFRRIEGEDCAKLSPLGFIPADNALNLNGLGVVNMDELFSVEKKFWEEEIEAIRKYFEDQVNIDLPSDVANQLLQLGQRISHMQ</sequence>
<gene>
    <name evidence="3" type="ORF">scyTo_0022328</name>
</gene>
<evidence type="ECO:0000259" key="2">
    <source>
        <dbReference type="Pfam" id="PF00821"/>
    </source>
</evidence>